<dbReference type="RefSeq" id="WP_279389241.1">
    <property type="nucleotide sequence ID" value="NZ_SLXH01000063.1"/>
</dbReference>
<gene>
    <name evidence="1" type="ORF">EV674_1631</name>
</gene>
<feature type="non-terminal residue" evidence="1">
    <location>
        <position position="1"/>
    </location>
</feature>
<comment type="caution">
    <text evidence="1">The sequence shown here is derived from an EMBL/GenBank/DDBJ whole genome shotgun (WGS) entry which is preliminary data.</text>
</comment>
<accession>A0A4R2MWQ3</accession>
<dbReference type="PANTHER" id="PTHR32305:SF15">
    <property type="entry name" value="PROTEIN RHSA-RELATED"/>
    <property type="match status" value="1"/>
</dbReference>
<evidence type="ECO:0000313" key="2">
    <source>
        <dbReference type="Proteomes" id="UP000295182"/>
    </source>
</evidence>
<dbReference type="EMBL" id="SLXH01000063">
    <property type="protein sequence ID" value="TCP10644.1"/>
    <property type="molecule type" value="Genomic_DNA"/>
</dbReference>
<sequence length="268" mass="29011">PTASGPMPIAAQINGRLYAIDSDHLNTPRRLTNQQGQVAWQWLITGFGETAPTKAAQGYAQPGISSANNYAEAVSFELRYPGQQWDEETGLSYNLHRYYDAVTGRYTQADPIGLEGGWNRFAYVGGNPLLYADPKGLKKVILLDPRDPGYSAALDYPDDPGKCIVISHGSPTSVNGMRAPELNKVLDESGCGSLPVKLNSCYAGAGHNSIASHLARIRNVTVIGSDAPTWTDLGDEPYHPISDNPGSILHQVPNISRPGRWIHFGSVR</sequence>
<keyword evidence="2" id="KW-1185">Reference proteome</keyword>
<organism evidence="1 2">
    <name type="scientific">Simplicispira metamorpha</name>
    <dbReference type="NCBI Taxonomy" id="80881"/>
    <lineage>
        <taxon>Bacteria</taxon>
        <taxon>Pseudomonadati</taxon>
        <taxon>Pseudomonadota</taxon>
        <taxon>Betaproteobacteria</taxon>
        <taxon>Burkholderiales</taxon>
        <taxon>Comamonadaceae</taxon>
        <taxon>Simplicispira</taxon>
    </lineage>
</organism>
<dbReference type="NCBIfam" id="TIGR03696">
    <property type="entry name" value="Rhs_assc_core"/>
    <property type="match status" value="1"/>
</dbReference>
<dbReference type="AlphaFoldDB" id="A0A4R2MWQ3"/>
<proteinExistence type="predicted"/>
<name>A0A4R2MWQ3_9BURK</name>
<dbReference type="PRINTS" id="PR00394">
    <property type="entry name" value="RHSPROTEIN"/>
</dbReference>
<dbReference type="InterPro" id="IPR022385">
    <property type="entry name" value="Rhs_assc_core"/>
</dbReference>
<protein>
    <submittedName>
        <fullName evidence="1">RHS repeat-associated protein</fullName>
    </submittedName>
</protein>
<dbReference type="PANTHER" id="PTHR32305">
    <property type="match status" value="1"/>
</dbReference>
<dbReference type="Gene3D" id="2.180.10.10">
    <property type="entry name" value="RHS repeat-associated core"/>
    <property type="match status" value="1"/>
</dbReference>
<dbReference type="Proteomes" id="UP000295182">
    <property type="component" value="Unassembled WGS sequence"/>
</dbReference>
<reference evidence="1 2" key="1">
    <citation type="submission" date="2019-03" db="EMBL/GenBank/DDBJ databases">
        <title>Genomic Encyclopedia of Type Strains, Phase IV (KMG-IV): sequencing the most valuable type-strain genomes for metagenomic binning, comparative biology and taxonomic classification.</title>
        <authorList>
            <person name="Goeker M."/>
        </authorList>
    </citation>
    <scope>NUCLEOTIDE SEQUENCE [LARGE SCALE GENOMIC DNA]</scope>
    <source>
        <strain evidence="1 2">DSM 1837</strain>
    </source>
</reference>
<dbReference type="InterPro" id="IPR050708">
    <property type="entry name" value="T6SS_VgrG/RHS"/>
</dbReference>
<evidence type="ECO:0000313" key="1">
    <source>
        <dbReference type="EMBL" id="TCP10644.1"/>
    </source>
</evidence>